<evidence type="ECO:0000313" key="2">
    <source>
        <dbReference type="Proteomes" id="UP001597116"/>
    </source>
</evidence>
<dbReference type="RefSeq" id="WP_379883932.1">
    <property type="nucleotide sequence ID" value="NZ_JBHTLP010000003.1"/>
</dbReference>
<dbReference type="Proteomes" id="UP001597116">
    <property type="component" value="Unassembled WGS sequence"/>
</dbReference>
<reference evidence="2" key="1">
    <citation type="journal article" date="2019" name="Int. J. Syst. Evol. Microbiol.">
        <title>The Global Catalogue of Microorganisms (GCM) 10K type strain sequencing project: providing services to taxonomists for standard genome sequencing and annotation.</title>
        <authorList>
            <consortium name="The Broad Institute Genomics Platform"/>
            <consortium name="The Broad Institute Genome Sequencing Center for Infectious Disease"/>
            <person name="Wu L."/>
            <person name="Ma J."/>
        </authorList>
    </citation>
    <scope>NUCLEOTIDE SEQUENCE [LARGE SCALE GENOMIC DNA]</scope>
    <source>
        <strain evidence="2">CCUG 55608</strain>
    </source>
</reference>
<dbReference type="EMBL" id="JBHTLP010000003">
    <property type="protein sequence ID" value="MFD1140824.1"/>
    <property type="molecule type" value="Genomic_DNA"/>
</dbReference>
<organism evidence="1 2">
    <name type="scientific">Larkinella insperata</name>
    <dbReference type="NCBI Taxonomy" id="332158"/>
    <lineage>
        <taxon>Bacteria</taxon>
        <taxon>Pseudomonadati</taxon>
        <taxon>Bacteroidota</taxon>
        <taxon>Cytophagia</taxon>
        <taxon>Cytophagales</taxon>
        <taxon>Spirosomataceae</taxon>
        <taxon>Larkinella</taxon>
    </lineage>
</organism>
<accession>A0ABW3Q577</accession>
<protein>
    <submittedName>
        <fullName evidence="1">Uncharacterized protein</fullName>
    </submittedName>
</protein>
<sequence>MKKLTELSFREIQQMQAYALGKVADFHRDAQEHVGKNNPESGRLLDLEKKWLKYAQRLDNELEARVEAALG</sequence>
<comment type="caution">
    <text evidence="1">The sequence shown here is derived from an EMBL/GenBank/DDBJ whole genome shotgun (WGS) entry which is preliminary data.</text>
</comment>
<evidence type="ECO:0000313" key="1">
    <source>
        <dbReference type="EMBL" id="MFD1140824.1"/>
    </source>
</evidence>
<name>A0ABW3Q577_9BACT</name>
<proteinExistence type="predicted"/>
<gene>
    <name evidence="1" type="ORF">ACFQ4C_06880</name>
</gene>
<keyword evidence="2" id="KW-1185">Reference proteome</keyword>